<dbReference type="InterPro" id="IPR038570">
    <property type="entry name" value="HicA_sf"/>
</dbReference>
<dbReference type="EMBL" id="PFWY01000083">
    <property type="protein sequence ID" value="PJA40647.1"/>
    <property type="molecule type" value="Genomic_DNA"/>
</dbReference>
<evidence type="ECO:0000313" key="9">
    <source>
        <dbReference type="Proteomes" id="UP000230683"/>
    </source>
</evidence>
<comment type="caution">
    <text evidence="8">The sequence shown here is derived from an EMBL/GenBank/DDBJ whole genome shotgun (WGS) entry which is preliminary data.</text>
</comment>
<protein>
    <recommendedName>
        <fullName evidence="10">Type II toxin-antitoxin system HicA family toxin</fullName>
    </recommendedName>
</protein>
<evidence type="ECO:0000256" key="1">
    <source>
        <dbReference type="ARBA" id="ARBA00006620"/>
    </source>
</evidence>
<keyword evidence="3" id="KW-0540">Nuclease</keyword>
<dbReference type="PANTHER" id="PTHR34873:SF3">
    <property type="entry name" value="ADDICTION MODULE TOXIN, HICA FAMILY"/>
    <property type="match status" value="1"/>
</dbReference>
<keyword evidence="6" id="KW-0694">RNA-binding</keyword>
<keyword evidence="7" id="KW-0346">Stress response</keyword>
<dbReference type="SUPFAM" id="SSF54786">
    <property type="entry name" value="YcfA/nrd intein domain"/>
    <property type="match status" value="1"/>
</dbReference>
<dbReference type="Gene3D" id="3.30.920.30">
    <property type="entry name" value="Hypothetical protein"/>
    <property type="match status" value="1"/>
</dbReference>
<evidence type="ECO:0000256" key="7">
    <source>
        <dbReference type="ARBA" id="ARBA00023016"/>
    </source>
</evidence>
<evidence type="ECO:0000256" key="2">
    <source>
        <dbReference type="ARBA" id="ARBA00022649"/>
    </source>
</evidence>
<dbReference type="GO" id="GO:0003729">
    <property type="term" value="F:mRNA binding"/>
    <property type="evidence" value="ECO:0007669"/>
    <property type="project" value="InterPro"/>
</dbReference>
<name>A0A2M7X3C5_UNCKA</name>
<dbReference type="GO" id="GO:0016787">
    <property type="term" value="F:hydrolase activity"/>
    <property type="evidence" value="ECO:0007669"/>
    <property type="project" value="UniProtKB-KW"/>
</dbReference>
<dbReference type="Pfam" id="PF07927">
    <property type="entry name" value="HicA_toxin"/>
    <property type="match status" value="1"/>
</dbReference>
<accession>A0A2M7X3C5</accession>
<evidence type="ECO:0000256" key="4">
    <source>
        <dbReference type="ARBA" id="ARBA00022759"/>
    </source>
</evidence>
<dbReference type="GO" id="GO:0004519">
    <property type="term" value="F:endonuclease activity"/>
    <property type="evidence" value="ECO:0007669"/>
    <property type="project" value="UniProtKB-KW"/>
</dbReference>
<keyword evidence="2" id="KW-1277">Toxin-antitoxin system</keyword>
<evidence type="ECO:0000313" key="8">
    <source>
        <dbReference type="EMBL" id="PJA40647.1"/>
    </source>
</evidence>
<dbReference type="AlphaFoldDB" id="A0A2M7X3C5"/>
<dbReference type="PANTHER" id="PTHR34873">
    <property type="entry name" value="SSR1766 PROTEIN"/>
    <property type="match status" value="1"/>
</dbReference>
<sequence>MPKLPQIKPKDLIKVLTRLGFISRQGSGSHVVFKHPDGRRTVIPVHNRPIMTGTLRAILRQANITIFEFLKLLKK</sequence>
<gene>
    <name evidence="8" type="ORF">CO178_01805</name>
</gene>
<comment type="similarity">
    <text evidence="1">Belongs to the HicA mRNA interferase family.</text>
</comment>
<evidence type="ECO:0000256" key="3">
    <source>
        <dbReference type="ARBA" id="ARBA00022722"/>
    </source>
</evidence>
<evidence type="ECO:0000256" key="6">
    <source>
        <dbReference type="ARBA" id="ARBA00022884"/>
    </source>
</evidence>
<reference evidence="9" key="1">
    <citation type="submission" date="2017-09" db="EMBL/GenBank/DDBJ databases">
        <title>Depth-based differentiation of microbial function through sediment-hosted aquifers and enrichment of novel symbionts in the deep terrestrial subsurface.</title>
        <authorList>
            <person name="Probst A.J."/>
            <person name="Ladd B."/>
            <person name="Jarett J.K."/>
            <person name="Geller-Mcgrath D.E."/>
            <person name="Sieber C.M.K."/>
            <person name="Emerson J.B."/>
            <person name="Anantharaman K."/>
            <person name="Thomas B.C."/>
            <person name="Malmstrom R."/>
            <person name="Stieglmeier M."/>
            <person name="Klingl A."/>
            <person name="Woyke T."/>
            <person name="Ryan C.M."/>
            <person name="Banfield J.F."/>
        </authorList>
    </citation>
    <scope>NUCLEOTIDE SEQUENCE [LARGE SCALE GENOMIC DNA]</scope>
</reference>
<proteinExistence type="inferred from homology"/>
<keyword evidence="4" id="KW-0255">Endonuclease</keyword>
<evidence type="ECO:0000256" key="5">
    <source>
        <dbReference type="ARBA" id="ARBA00022801"/>
    </source>
</evidence>
<dbReference type="InterPro" id="IPR012933">
    <property type="entry name" value="HicA_mRNA_interferase"/>
</dbReference>
<evidence type="ECO:0008006" key="10">
    <source>
        <dbReference type="Google" id="ProtNLM"/>
    </source>
</evidence>
<dbReference type="Proteomes" id="UP000230683">
    <property type="component" value="Unassembled WGS sequence"/>
</dbReference>
<keyword evidence="5" id="KW-0378">Hydrolase</keyword>
<organism evidence="8 9">
    <name type="scientific">candidate division WWE3 bacterium CG_4_9_14_3_um_filter_34_6</name>
    <dbReference type="NCBI Taxonomy" id="1975079"/>
    <lineage>
        <taxon>Bacteria</taxon>
        <taxon>Katanobacteria</taxon>
    </lineage>
</organism>